<dbReference type="InterPro" id="IPR027417">
    <property type="entry name" value="P-loop_NTPase"/>
</dbReference>
<dbReference type="Proteomes" id="UP000182624">
    <property type="component" value="Unassembled WGS sequence"/>
</dbReference>
<gene>
    <name evidence="2" type="ORF">SAMN04487928_106125</name>
</gene>
<evidence type="ECO:0000313" key="3">
    <source>
        <dbReference type="Proteomes" id="UP000182624"/>
    </source>
</evidence>
<keyword evidence="3" id="KW-1185">Reference proteome</keyword>
<dbReference type="Pfam" id="PF13538">
    <property type="entry name" value="UvrD_C_2"/>
    <property type="match status" value="1"/>
</dbReference>
<dbReference type="CDD" id="cd18809">
    <property type="entry name" value="SF1_C_RecD"/>
    <property type="match status" value="1"/>
</dbReference>
<keyword evidence="2" id="KW-0378">Hydrolase</keyword>
<dbReference type="RefSeq" id="WP_083413417.1">
    <property type="nucleotide sequence ID" value="NZ_FOXO01000006.1"/>
</dbReference>
<keyword evidence="2" id="KW-0547">Nucleotide-binding</keyword>
<keyword evidence="2" id="KW-0067">ATP-binding</keyword>
<dbReference type="GO" id="GO:0004386">
    <property type="term" value="F:helicase activity"/>
    <property type="evidence" value="ECO:0007669"/>
    <property type="project" value="UniProtKB-KW"/>
</dbReference>
<dbReference type="SUPFAM" id="SSF52540">
    <property type="entry name" value="P-loop containing nucleoside triphosphate hydrolases"/>
    <property type="match status" value="2"/>
</dbReference>
<dbReference type="EMBL" id="FOXO01000006">
    <property type="protein sequence ID" value="SFP71346.1"/>
    <property type="molecule type" value="Genomic_DNA"/>
</dbReference>
<keyword evidence="2" id="KW-0347">Helicase</keyword>
<dbReference type="OrthoDB" id="9763659at2"/>
<dbReference type="AlphaFoldDB" id="A0A1I5SLY1"/>
<sequence length="1114" mass="128575">MDLTQREQIEKYINDVKKNISTHCQREEEDIAAVNSLEYNIAQGGRIFPAFSSCDKWPNHDGTFELVPNPDVSRRPEQVFMVQIKGTSNYREDDGKIRYILNSLAFPAFIADEVTSDPGILFIVLDPLEHGKERFFWKHISPSFIGEIDFSKGSKTIYLSKEDEIQCSPEGIESFCKKLVQIAENHLFIKKLDTQLISKDEAEEIVRVRCHEISKCIMEEGNDSERRDDLSRKIVNQLNDLCYAALILEAIKYSKTCVSEQYAWDIAQFFPETRGLYNFLKGLKYIGKRIPPKGQAERLMLKYHSYLWEIRKLMKKDFGLVVLSNLEDFPWNTDKVDSEYYTAVSSCIEQTDMASKAVRSSRYYIQKKTPFFVGTERYFEITLQLAGIYATKYNRITVYSKFDINTNYSIQIAYNEEKLPLWGITTKIKVLNNCKISIAPTCLNKIAKIINYSTRINRNYGEYEALMNYLTATKINLLEIINLDDENFENVYSGIYSLTKTHEFGDVLRKLRHDYSYRANPEKVGKYTIRFALLNMKEEVLEKIIPKNGYYPFASEPNFSIKCKPFELNPLVSNLVGIKSRSNNAVEISEVVNDIEKVKLAEPYARIEKLIDETGELYFDVDKVASVEDIVRYNNSLDSWEKGHGYSILFNDNAVVIDSYERTTINILYRLMSMSIKADSKERKRKNEEYIDSIVENISDENKKIALKYAFVNSQVMLIYGAAGTGKTTLLKYISDMMEESSQVFLAKTHTALHNLERRINKTSVQYLTIDSVAKGSSILNFDVVFIDECSTIDNRTMEQVLSKIPLNKRIVMSGDIYQIESIDFGNWFYYAKDVIKTKGANVELFNNWRTNNPALRSLWDEVREKKPIISEKLAMDGPFSEDLGENIFIPADEDEVVLCLNYDGKFGLNNMNRYFQNANTSSAEYTWSDWVFKIGDRILFVDTRRFNLLYNNLKGTIVNIEIEPGRTKIFFTIDVYAVFTKEQCEIDEIEYIDSGANYTRIRIDIIAWDDDLEDDEKKKTVIPFQIAYAISIHKAQGLEYNSVKVIIPSSNAEKITHSIFYTAITRAKEKLKIYWSSETMEAIVKSFTEIQSEQKTLPIIEAKLGIGNPTVTT</sequence>
<name>A0A1I5SLY1_9FIRM</name>
<evidence type="ECO:0000259" key="1">
    <source>
        <dbReference type="Pfam" id="PF13538"/>
    </source>
</evidence>
<proteinExistence type="predicted"/>
<dbReference type="InterPro" id="IPR027785">
    <property type="entry name" value="UvrD-like_helicase_C"/>
</dbReference>
<evidence type="ECO:0000313" key="2">
    <source>
        <dbReference type="EMBL" id="SFP71346.1"/>
    </source>
</evidence>
<dbReference type="Pfam" id="PF13604">
    <property type="entry name" value="AAA_30"/>
    <property type="match status" value="1"/>
</dbReference>
<reference evidence="3" key="1">
    <citation type="submission" date="2016-10" db="EMBL/GenBank/DDBJ databases">
        <authorList>
            <person name="Varghese N."/>
            <person name="Submissions S."/>
        </authorList>
    </citation>
    <scope>NUCLEOTIDE SEQUENCE [LARGE SCALE GENOMIC DNA]</scope>
    <source>
        <strain evidence="3">P18</strain>
    </source>
</reference>
<dbReference type="Gene3D" id="3.40.50.300">
    <property type="entry name" value="P-loop containing nucleotide triphosphate hydrolases"/>
    <property type="match status" value="2"/>
</dbReference>
<protein>
    <submittedName>
        <fullName evidence="2">UvrD-like helicase C-terminal domain-containing protein</fullName>
    </submittedName>
</protein>
<feature type="domain" description="UvrD-like helicase C-terminal" evidence="1">
    <location>
        <begin position="1028"/>
        <end position="1073"/>
    </location>
</feature>
<accession>A0A1I5SLY1</accession>
<organism evidence="2 3">
    <name type="scientific">Butyrivibrio proteoclasticus</name>
    <dbReference type="NCBI Taxonomy" id="43305"/>
    <lineage>
        <taxon>Bacteria</taxon>
        <taxon>Bacillati</taxon>
        <taxon>Bacillota</taxon>
        <taxon>Clostridia</taxon>
        <taxon>Lachnospirales</taxon>
        <taxon>Lachnospiraceae</taxon>
        <taxon>Butyrivibrio</taxon>
    </lineage>
</organism>